<organism evidence="1 2">
    <name type="scientific">Bacteroides oleiciplenus</name>
    <dbReference type="NCBI Taxonomy" id="626931"/>
    <lineage>
        <taxon>Bacteria</taxon>
        <taxon>Pseudomonadati</taxon>
        <taxon>Bacteroidota</taxon>
        <taxon>Bacteroidia</taxon>
        <taxon>Bacteroidales</taxon>
        <taxon>Bacteroidaceae</taxon>
        <taxon>Bacteroides</taxon>
    </lineage>
</organism>
<proteinExistence type="predicted"/>
<evidence type="ECO:0000313" key="2">
    <source>
        <dbReference type="Proteomes" id="UP000260983"/>
    </source>
</evidence>
<gene>
    <name evidence="1" type="ORF">DXB65_09970</name>
</gene>
<accession>A0A3E5BE07</accession>
<dbReference type="AlphaFoldDB" id="A0A3E5BE07"/>
<protein>
    <recommendedName>
        <fullName evidence="3">RHS repeat protein</fullName>
    </recommendedName>
</protein>
<dbReference type="Gene3D" id="2.180.10.10">
    <property type="entry name" value="RHS repeat-associated core"/>
    <property type="match status" value="1"/>
</dbReference>
<dbReference type="RefSeq" id="WP_117724144.1">
    <property type="nucleotide sequence ID" value="NZ_QSUL01000006.1"/>
</dbReference>
<dbReference type="Proteomes" id="UP000260983">
    <property type="component" value="Unassembled WGS sequence"/>
</dbReference>
<evidence type="ECO:0008006" key="3">
    <source>
        <dbReference type="Google" id="ProtNLM"/>
    </source>
</evidence>
<evidence type="ECO:0000313" key="1">
    <source>
        <dbReference type="EMBL" id="RGN35842.1"/>
    </source>
</evidence>
<name>A0A3E5BE07_9BACE</name>
<reference evidence="1 2" key="1">
    <citation type="submission" date="2018-08" db="EMBL/GenBank/DDBJ databases">
        <title>A genome reference for cultivated species of the human gut microbiota.</title>
        <authorList>
            <person name="Zou Y."/>
            <person name="Xue W."/>
            <person name="Luo G."/>
        </authorList>
    </citation>
    <scope>NUCLEOTIDE SEQUENCE [LARGE SCALE GENOMIC DNA]</scope>
    <source>
        <strain evidence="1 2">OM05-15BH</strain>
    </source>
</reference>
<comment type="caution">
    <text evidence="1">The sequence shown here is derived from an EMBL/GenBank/DDBJ whole genome shotgun (WGS) entry which is preliminary data.</text>
</comment>
<sequence>MRFFEEYKIFVSFLLLTIIPAALRAGDYPGVKNIRTVVYEPVLKDTSWVTGKVVDYIQFVKYDSKGREVVENRLKPDGSPHGKLVYLYNADGQVSREIYATAERGVSDCWDYTYDEKGRLNCIVFMDGQGDTIRIVSALYNEEGKVLKKYNHDYKKGSTWGRQIMYSVDGQPEQVVILHGSDEKMERLREFSVEKWDTTVLKRMGVLHMGKLRVVKEDEKKNPIRKIDEAGNWTERFEGCGEDGEPKFIVCRDIEYAGSGNDREKLPVHGKVKKVRQNSYVAVPKGAQAVDKGEKKGLFFVCEFDENGRKTREEVFSETGVPTKNIRYEYDENGNLSKESYYTPANALTGSKNYLYDKEGRLKHCSVLDGKGQAVRRDVFRYDLEGNPVQEVGYKADGTKCQEFRYIYDSYGQQVERKVLVRPEGDEPVYPVRRAYNFQGRIVGEEYLLSPGTGSNVYTYRYNAKGEMISGTERLDGQTEETKYVYKFHKDDRGNWKIRIKYVNDVPVVYEEREYVYYE</sequence>
<dbReference type="EMBL" id="QSUL01000006">
    <property type="protein sequence ID" value="RGN35842.1"/>
    <property type="molecule type" value="Genomic_DNA"/>
</dbReference>